<dbReference type="EMBL" id="JBHSDT010000001">
    <property type="protein sequence ID" value="MFC4401742.1"/>
    <property type="molecule type" value="Genomic_DNA"/>
</dbReference>
<organism evidence="2 3">
    <name type="scientific">Gracilibacillus xinjiangensis</name>
    <dbReference type="NCBI Taxonomy" id="1193282"/>
    <lineage>
        <taxon>Bacteria</taxon>
        <taxon>Bacillati</taxon>
        <taxon>Bacillota</taxon>
        <taxon>Bacilli</taxon>
        <taxon>Bacillales</taxon>
        <taxon>Bacillaceae</taxon>
        <taxon>Gracilibacillus</taxon>
    </lineage>
</organism>
<accession>A0ABV8WPE5</accession>
<keyword evidence="1" id="KW-0175">Coiled coil</keyword>
<dbReference type="RefSeq" id="WP_390248603.1">
    <property type="nucleotide sequence ID" value="NZ_JBHSDT010000001.1"/>
</dbReference>
<feature type="coiled-coil region" evidence="1">
    <location>
        <begin position="32"/>
        <end position="62"/>
    </location>
</feature>
<sequence>MSDSNFKETSEKIIDMLVGTTLKRHNVQLDSQKLSEEDREQLKNLVDELKKSVQSLQSKQENNEK</sequence>
<protein>
    <recommendedName>
        <fullName evidence="4">Spore coat protein</fullName>
    </recommendedName>
</protein>
<evidence type="ECO:0000256" key="1">
    <source>
        <dbReference type="SAM" id="Coils"/>
    </source>
</evidence>
<comment type="caution">
    <text evidence="2">The sequence shown here is derived from an EMBL/GenBank/DDBJ whole genome shotgun (WGS) entry which is preliminary data.</text>
</comment>
<evidence type="ECO:0008006" key="4">
    <source>
        <dbReference type="Google" id="ProtNLM"/>
    </source>
</evidence>
<gene>
    <name evidence="2" type="ORF">ACFOY7_01330</name>
</gene>
<evidence type="ECO:0000313" key="3">
    <source>
        <dbReference type="Proteomes" id="UP001595882"/>
    </source>
</evidence>
<proteinExistence type="predicted"/>
<keyword evidence="3" id="KW-1185">Reference proteome</keyword>
<dbReference type="Proteomes" id="UP001595882">
    <property type="component" value="Unassembled WGS sequence"/>
</dbReference>
<evidence type="ECO:0000313" key="2">
    <source>
        <dbReference type="EMBL" id="MFC4401742.1"/>
    </source>
</evidence>
<reference evidence="3" key="1">
    <citation type="journal article" date="2019" name="Int. J. Syst. Evol. Microbiol.">
        <title>The Global Catalogue of Microorganisms (GCM) 10K type strain sequencing project: providing services to taxonomists for standard genome sequencing and annotation.</title>
        <authorList>
            <consortium name="The Broad Institute Genomics Platform"/>
            <consortium name="The Broad Institute Genome Sequencing Center for Infectious Disease"/>
            <person name="Wu L."/>
            <person name="Ma J."/>
        </authorList>
    </citation>
    <scope>NUCLEOTIDE SEQUENCE [LARGE SCALE GENOMIC DNA]</scope>
    <source>
        <strain evidence="3">CCUG 37865</strain>
    </source>
</reference>
<name>A0ABV8WPE5_9BACI</name>